<evidence type="ECO:0000256" key="5">
    <source>
        <dbReference type="ARBA" id="ARBA00023591"/>
    </source>
</evidence>
<keyword evidence="2" id="KW-0052">Apoplast</keyword>
<sequence length="141" mass="15402">MNRCRTYRSASDSTKIGHVKGNKNCKFAYIWVQNTAEPPLVAPNNDVGLDGMVIKLTSLLAGTATNPFRNGYFQGPAEESLETASACPGVRKGLILVMSGTCSRTPPRVPTTMPMVLMEGSTCFLHYIILQLHLVPLWFNG</sequence>
<dbReference type="Pfam" id="PF04674">
    <property type="entry name" value="Phi_1"/>
    <property type="match status" value="1"/>
</dbReference>
<dbReference type="InterPro" id="IPR006766">
    <property type="entry name" value="EXORDIUM-like"/>
</dbReference>
<reference evidence="6 7" key="1">
    <citation type="submission" date="2018-10" db="EMBL/GenBank/DDBJ databases">
        <title>A high-quality apple genome assembly.</title>
        <authorList>
            <person name="Hu J."/>
        </authorList>
    </citation>
    <scope>NUCLEOTIDE SEQUENCE [LARGE SCALE GENOMIC DNA]</scope>
    <source>
        <strain evidence="7">cv. HFTH1</strain>
        <tissue evidence="6">Young leaf</tissue>
    </source>
</reference>
<dbReference type="Proteomes" id="UP000290289">
    <property type="component" value="Chromosome 15"/>
</dbReference>
<accession>A0A498HYH6</accession>
<keyword evidence="4" id="KW-0732">Signal</keyword>
<evidence type="ECO:0000313" key="7">
    <source>
        <dbReference type="Proteomes" id="UP000290289"/>
    </source>
</evidence>
<organism evidence="6 7">
    <name type="scientific">Malus domestica</name>
    <name type="common">Apple</name>
    <name type="synonym">Pyrus malus</name>
    <dbReference type="NCBI Taxonomy" id="3750"/>
    <lineage>
        <taxon>Eukaryota</taxon>
        <taxon>Viridiplantae</taxon>
        <taxon>Streptophyta</taxon>
        <taxon>Embryophyta</taxon>
        <taxon>Tracheophyta</taxon>
        <taxon>Spermatophyta</taxon>
        <taxon>Magnoliopsida</taxon>
        <taxon>eudicotyledons</taxon>
        <taxon>Gunneridae</taxon>
        <taxon>Pentapetalae</taxon>
        <taxon>rosids</taxon>
        <taxon>fabids</taxon>
        <taxon>Rosales</taxon>
        <taxon>Rosaceae</taxon>
        <taxon>Amygdaloideae</taxon>
        <taxon>Maleae</taxon>
        <taxon>Malus</taxon>
    </lineage>
</organism>
<dbReference type="AlphaFoldDB" id="A0A498HYH6"/>
<evidence type="ECO:0000256" key="4">
    <source>
        <dbReference type="ARBA" id="ARBA00022729"/>
    </source>
</evidence>
<keyword evidence="7" id="KW-1185">Reference proteome</keyword>
<dbReference type="GO" id="GO:0048046">
    <property type="term" value="C:apoplast"/>
    <property type="evidence" value="ECO:0007669"/>
    <property type="project" value="UniProtKB-SubCell"/>
</dbReference>
<comment type="caution">
    <text evidence="6">The sequence shown here is derived from an EMBL/GenBank/DDBJ whole genome shotgun (WGS) entry which is preliminary data.</text>
</comment>
<evidence type="ECO:0000313" key="6">
    <source>
        <dbReference type="EMBL" id="RXH73973.1"/>
    </source>
</evidence>
<dbReference type="PANTHER" id="PTHR31279">
    <property type="entry name" value="PROTEIN EXORDIUM-LIKE 5"/>
    <property type="match status" value="1"/>
</dbReference>
<gene>
    <name evidence="6" type="ORF">DVH24_016795</name>
</gene>
<evidence type="ECO:0000256" key="1">
    <source>
        <dbReference type="ARBA" id="ARBA00004271"/>
    </source>
</evidence>
<dbReference type="PANTHER" id="PTHR31279:SF54">
    <property type="entry name" value="PROTEIN EXORDIUM-RELATED"/>
    <property type="match status" value="1"/>
</dbReference>
<comment type="subcellular location">
    <subcellularLocation>
        <location evidence="1">Secreted</location>
        <location evidence="1">Extracellular space</location>
        <location evidence="1">Apoplast</location>
    </subcellularLocation>
</comment>
<protein>
    <submittedName>
        <fullName evidence="6">Uncharacterized protein</fullName>
    </submittedName>
</protein>
<proteinExistence type="inferred from homology"/>
<dbReference type="EMBL" id="RDQH01000341">
    <property type="protein sequence ID" value="RXH73973.1"/>
    <property type="molecule type" value="Genomic_DNA"/>
</dbReference>
<evidence type="ECO:0000256" key="3">
    <source>
        <dbReference type="ARBA" id="ARBA00022525"/>
    </source>
</evidence>
<keyword evidence="3" id="KW-0964">Secreted</keyword>
<name>A0A498HYH6_MALDO</name>
<comment type="similarity">
    <text evidence="5">Belongs to the EXORDIUM family.</text>
</comment>
<evidence type="ECO:0000256" key="2">
    <source>
        <dbReference type="ARBA" id="ARBA00022523"/>
    </source>
</evidence>